<accession>A0A6A5BD65</accession>
<dbReference type="InterPro" id="IPR000182">
    <property type="entry name" value="GNAT_dom"/>
</dbReference>
<reference evidence="2 3" key="1">
    <citation type="journal article" date="2019" name="Sci. Rep.">
        <title>Nanopore sequencing improves the draft genome of the human pathogenic amoeba Naegleria fowleri.</title>
        <authorList>
            <person name="Liechti N."/>
            <person name="Schurch N."/>
            <person name="Bruggmann R."/>
            <person name="Wittwer M."/>
        </authorList>
    </citation>
    <scope>NUCLEOTIDE SEQUENCE [LARGE SCALE GENOMIC DNA]</scope>
    <source>
        <strain evidence="2 3">ATCC 30894</strain>
    </source>
</reference>
<sequence length="192" mass="21669">MSHPPLYLIRQETPQDHKAVFELIEEAFRELVVSDHQEQFLVERLRLSQTHFVPQLSLVAHTLDGEIIGHILLTKCHILQPRDRLHQRIESLALAPLSVKPTFQRKGIGAALVHEAHSIATQLGFTSVVVVGHPDYYPKFGYRPAKQFGIAFPFEVPDECGMVIELQSGALKECRGGIVEYAPEFQIGENKE</sequence>
<dbReference type="PANTHER" id="PTHR43617:SF2">
    <property type="entry name" value="UPF0039 PROTEIN SLL0451"/>
    <property type="match status" value="1"/>
</dbReference>
<dbReference type="VEuPathDB" id="AmoebaDB:NfTy_046670"/>
<protein>
    <recommendedName>
        <fullName evidence="1">N-acetyltransferase domain-containing protein</fullName>
    </recommendedName>
</protein>
<dbReference type="Gene3D" id="3.40.630.30">
    <property type="match status" value="1"/>
</dbReference>
<keyword evidence="3" id="KW-1185">Reference proteome</keyword>
<dbReference type="VEuPathDB" id="AmoebaDB:FDP41_009051"/>
<comment type="caution">
    <text evidence="2">The sequence shown here is derived from an EMBL/GenBank/DDBJ whole genome shotgun (WGS) entry which is preliminary data.</text>
</comment>
<dbReference type="InterPro" id="IPR050276">
    <property type="entry name" value="MshD_Acetyltransferase"/>
</dbReference>
<evidence type="ECO:0000259" key="1">
    <source>
        <dbReference type="PROSITE" id="PS51186"/>
    </source>
</evidence>
<dbReference type="CDD" id="cd04301">
    <property type="entry name" value="NAT_SF"/>
    <property type="match status" value="1"/>
</dbReference>
<dbReference type="Pfam" id="PF00583">
    <property type="entry name" value="Acetyltransf_1"/>
    <property type="match status" value="1"/>
</dbReference>
<name>A0A6A5BD65_NAEFO</name>
<feature type="domain" description="N-acetyltransferase" evidence="1">
    <location>
        <begin position="7"/>
        <end position="167"/>
    </location>
</feature>
<evidence type="ECO:0000313" key="2">
    <source>
        <dbReference type="EMBL" id="KAF0972802.1"/>
    </source>
</evidence>
<dbReference type="GO" id="GO:0016747">
    <property type="term" value="F:acyltransferase activity, transferring groups other than amino-acyl groups"/>
    <property type="evidence" value="ECO:0007669"/>
    <property type="project" value="InterPro"/>
</dbReference>
<dbReference type="PROSITE" id="PS51186">
    <property type="entry name" value="GNAT"/>
    <property type="match status" value="1"/>
</dbReference>
<dbReference type="Proteomes" id="UP000444721">
    <property type="component" value="Unassembled WGS sequence"/>
</dbReference>
<gene>
    <name evidence="2" type="ORF">FDP41_009051</name>
</gene>
<organism evidence="2 3">
    <name type="scientific">Naegleria fowleri</name>
    <name type="common">Brain eating amoeba</name>
    <dbReference type="NCBI Taxonomy" id="5763"/>
    <lineage>
        <taxon>Eukaryota</taxon>
        <taxon>Discoba</taxon>
        <taxon>Heterolobosea</taxon>
        <taxon>Tetramitia</taxon>
        <taxon>Eutetramitia</taxon>
        <taxon>Vahlkampfiidae</taxon>
        <taxon>Naegleria</taxon>
    </lineage>
</organism>
<dbReference type="VEuPathDB" id="AmoebaDB:NF0026090"/>
<dbReference type="GeneID" id="68116268"/>
<dbReference type="AlphaFoldDB" id="A0A6A5BD65"/>
<dbReference type="OrthoDB" id="202470at2759"/>
<dbReference type="EMBL" id="VFQX01000066">
    <property type="protein sequence ID" value="KAF0972802.1"/>
    <property type="molecule type" value="Genomic_DNA"/>
</dbReference>
<evidence type="ECO:0000313" key="3">
    <source>
        <dbReference type="Proteomes" id="UP000444721"/>
    </source>
</evidence>
<proteinExistence type="predicted"/>
<dbReference type="InterPro" id="IPR016181">
    <property type="entry name" value="Acyl_CoA_acyltransferase"/>
</dbReference>
<dbReference type="OMA" id="TRCHIGD"/>
<dbReference type="SUPFAM" id="SSF55729">
    <property type="entry name" value="Acyl-CoA N-acyltransferases (Nat)"/>
    <property type="match status" value="1"/>
</dbReference>
<dbReference type="PANTHER" id="PTHR43617">
    <property type="entry name" value="L-AMINO ACID N-ACETYLTRANSFERASE"/>
    <property type="match status" value="1"/>
</dbReference>
<dbReference type="RefSeq" id="XP_044557516.1">
    <property type="nucleotide sequence ID" value="XM_044712970.1"/>
</dbReference>